<evidence type="ECO:0000256" key="4">
    <source>
        <dbReference type="ARBA" id="ARBA00032235"/>
    </source>
</evidence>
<evidence type="ECO:0000313" key="9">
    <source>
        <dbReference type="Proteomes" id="UP000524010"/>
    </source>
</evidence>
<dbReference type="Gene3D" id="1.10.460.10">
    <property type="entry name" value="Topoisomerase I, domain 2"/>
    <property type="match status" value="1"/>
</dbReference>
<evidence type="ECO:0000256" key="1">
    <source>
        <dbReference type="ARBA" id="ARBA00023235"/>
    </source>
</evidence>
<gene>
    <name evidence="8" type="ORF">BTB68_005384</name>
</gene>
<dbReference type="EMBL" id="AASRHK010000211">
    <property type="protein sequence ID" value="EFF8957273.1"/>
    <property type="molecule type" value="Genomic_DNA"/>
</dbReference>
<dbReference type="InterPro" id="IPR000380">
    <property type="entry name" value="Topo_IA"/>
</dbReference>
<dbReference type="Gene3D" id="3.40.50.140">
    <property type="match status" value="1"/>
</dbReference>
<reference evidence="8 9" key="1">
    <citation type="submission" date="2020-02" db="EMBL/GenBank/DDBJ databases">
        <authorList>
            <consortium name="PulseNet: The National Subtyping Network for Foodborne Disease Surveillance"/>
            <person name="Tarr C.L."/>
            <person name="Trees E."/>
            <person name="Katz L.S."/>
            <person name="Carleton-Romer H.A."/>
            <person name="Stroika S."/>
            <person name="Kucerova Z."/>
            <person name="Roache K.F."/>
            <person name="Sabol A.L."/>
            <person name="Besser J."/>
            <person name="Gerner-Smidt P."/>
        </authorList>
    </citation>
    <scope>NUCLEOTIDE SEQUENCE [LARGE SCALE GENOMIC DNA]</scope>
    <source>
        <strain evidence="8 9">PNUSAE005278</strain>
    </source>
</reference>
<evidence type="ECO:0000259" key="7">
    <source>
        <dbReference type="PROSITE" id="PS52039"/>
    </source>
</evidence>
<dbReference type="PROSITE" id="PS50880">
    <property type="entry name" value="TOPRIM"/>
    <property type="match status" value="1"/>
</dbReference>
<dbReference type="SUPFAM" id="SSF56712">
    <property type="entry name" value="Prokaryotic type I DNA topoisomerase"/>
    <property type="match status" value="1"/>
</dbReference>
<dbReference type="GO" id="GO:0003917">
    <property type="term" value="F:DNA topoisomerase type I (single strand cut, ATP-independent) activity"/>
    <property type="evidence" value="ECO:0007669"/>
    <property type="project" value="InterPro"/>
</dbReference>
<feature type="domain" description="Topo IA-type catalytic" evidence="7">
    <location>
        <begin position="150"/>
        <end position="214"/>
    </location>
</feature>
<dbReference type="InterPro" id="IPR023405">
    <property type="entry name" value="Topo_IA_core_domain"/>
</dbReference>
<evidence type="ECO:0000313" key="8">
    <source>
        <dbReference type="EMBL" id="EFF8957273.1"/>
    </source>
</evidence>
<evidence type="ECO:0000259" key="6">
    <source>
        <dbReference type="PROSITE" id="PS50880"/>
    </source>
</evidence>
<dbReference type="SMART" id="SM00493">
    <property type="entry name" value="TOPRIM"/>
    <property type="match status" value="1"/>
</dbReference>
<evidence type="ECO:0000256" key="5">
    <source>
        <dbReference type="ARBA" id="ARBA00032877"/>
    </source>
</evidence>
<dbReference type="GO" id="GO:0006265">
    <property type="term" value="P:DNA topological change"/>
    <property type="evidence" value="ECO:0007669"/>
    <property type="project" value="InterPro"/>
</dbReference>
<dbReference type="InterPro" id="IPR003601">
    <property type="entry name" value="Topo_IA_2"/>
</dbReference>
<dbReference type="InterPro" id="IPR034144">
    <property type="entry name" value="TOPRIM_TopoIII"/>
</dbReference>
<dbReference type="InterPro" id="IPR006171">
    <property type="entry name" value="TOPRIM_dom"/>
</dbReference>
<evidence type="ECO:0000256" key="2">
    <source>
        <dbReference type="ARBA" id="ARBA00030003"/>
    </source>
</evidence>
<feature type="non-terminal residue" evidence="8">
    <location>
        <position position="214"/>
    </location>
</feature>
<keyword evidence="1" id="KW-0413">Isomerase</keyword>
<dbReference type="GO" id="GO:0043597">
    <property type="term" value="C:cytoplasmic replication fork"/>
    <property type="evidence" value="ECO:0007669"/>
    <property type="project" value="TreeGrafter"/>
</dbReference>
<dbReference type="InterPro" id="IPR013497">
    <property type="entry name" value="Topo_IA_cen"/>
</dbReference>
<dbReference type="GO" id="GO:0006281">
    <property type="term" value="P:DNA repair"/>
    <property type="evidence" value="ECO:0007669"/>
    <property type="project" value="TreeGrafter"/>
</dbReference>
<dbReference type="Proteomes" id="UP000524010">
    <property type="component" value="Unassembled WGS sequence"/>
</dbReference>
<organism evidence="8 9">
    <name type="scientific">Escherichia coli</name>
    <dbReference type="NCBI Taxonomy" id="562"/>
    <lineage>
        <taxon>Bacteria</taxon>
        <taxon>Pseudomonadati</taxon>
        <taxon>Pseudomonadota</taxon>
        <taxon>Gammaproteobacteria</taxon>
        <taxon>Enterobacterales</taxon>
        <taxon>Enterobacteriaceae</taxon>
        <taxon>Escherichia</taxon>
    </lineage>
</organism>
<dbReference type="SMART" id="SM00436">
    <property type="entry name" value="TOP1Bc"/>
    <property type="match status" value="1"/>
</dbReference>
<comment type="caution">
    <text evidence="8">The sequence shown here is derived from an EMBL/GenBank/DDBJ whole genome shotgun (WGS) entry which is preliminary data.</text>
</comment>
<accession>A0A8S7P8C8</accession>
<proteinExistence type="predicted"/>
<dbReference type="GO" id="GO:0003677">
    <property type="term" value="F:DNA binding"/>
    <property type="evidence" value="ECO:0007669"/>
    <property type="project" value="InterPro"/>
</dbReference>
<feature type="domain" description="Toprim" evidence="6">
    <location>
        <begin position="1"/>
        <end position="133"/>
    </location>
</feature>
<dbReference type="GO" id="GO:0006310">
    <property type="term" value="P:DNA recombination"/>
    <property type="evidence" value="ECO:0007669"/>
    <property type="project" value="TreeGrafter"/>
</dbReference>
<dbReference type="Pfam" id="PF01131">
    <property type="entry name" value="Topoisom_bac"/>
    <property type="match status" value="1"/>
</dbReference>
<dbReference type="PRINTS" id="PR00417">
    <property type="entry name" value="PRTPISMRASEI"/>
</dbReference>
<dbReference type="PROSITE" id="PS52039">
    <property type="entry name" value="TOPO_IA_2"/>
    <property type="match status" value="1"/>
</dbReference>
<dbReference type="PANTHER" id="PTHR11390:SF21">
    <property type="entry name" value="DNA TOPOISOMERASE 3-ALPHA"/>
    <property type="match status" value="1"/>
</dbReference>
<evidence type="ECO:0000256" key="3">
    <source>
        <dbReference type="ARBA" id="ARBA00031985"/>
    </source>
</evidence>
<name>A0A8S7P8C8_ECOLX</name>
<sequence length="214" mass="23950">MQLFLCEKPSQAKDIARELALSKRGDGYIGDDNIAVTWAIGHLLELAEPEAYGEQFGSPWRSDVLPLIPEQWQMVVKPKVKKQLIVIRGLLKRASEVVIATDADREGEVIARELLEYCQYRGRVRRLWLSALDEASIRKALNNILPGEQTALLSEAGKGRARADWLTGMNLSRLYTLKARERGISGVLSVGRVQTPTLAMVVRRDQEIATFVPV</sequence>
<protein>
    <recommendedName>
        <fullName evidence="5">Omega-protein</fullName>
    </recommendedName>
    <alternativeName>
        <fullName evidence="4">Relaxing enzyme</fullName>
    </alternativeName>
    <alternativeName>
        <fullName evidence="2">Swivelase</fullName>
    </alternativeName>
    <alternativeName>
        <fullName evidence="3">Untwisting enzyme</fullName>
    </alternativeName>
</protein>
<dbReference type="PANTHER" id="PTHR11390">
    <property type="entry name" value="PROKARYOTIC DNA TOPOISOMERASE"/>
    <property type="match status" value="1"/>
</dbReference>
<dbReference type="Pfam" id="PF01751">
    <property type="entry name" value="Toprim"/>
    <property type="match status" value="1"/>
</dbReference>
<dbReference type="InterPro" id="IPR013824">
    <property type="entry name" value="Topo_IA_cen_sub1"/>
</dbReference>
<dbReference type="CDD" id="cd03362">
    <property type="entry name" value="TOPRIM_TopoIA_TopoIII"/>
    <property type="match status" value="1"/>
</dbReference>
<dbReference type="AlphaFoldDB" id="A0A8S7P8C8"/>